<comment type="caution">
    <text evidence="1">The sequence shown here is derived from an EMBL/GenBank/DDBJ whole genome shotgun (WGS) entry which is preliminary data.</text>
</comment>
<dbReference type="RefSeq" id="WP_187366571.1">
    <property type="nucleotide sequence ID" value="NZ_RPFW01000016.1"/>
</dbReference>
<sequence length="78" mass="8828">MYRWLRDNGFPGGFQILCLSCNDSKGTGERCTFAHIDGKQRCYACNEIKLLEKEFGTDRTARDGHARAARCATPQLEQ</sequence>
<reference evidence="1 2" key="1">
    <citation type="submission" date="2018-11" db="EMBL/GenBank/DDBJ databases">
        <title>Trebonia kvetii gen.nov., sp.nov., a novel acidophilic actinobacterium, and proposal of the new actinobacterial family Treboniaceae fam. nov.</title>
        <authorList>
            <person name="Rapoport D."/>
            <person name="Sagova-Mareckova M."/>
            <person name="Sedlacek I."/>
            <person name="Provaznik J."/>
            <person name="Kralova S."/>
            <person name="Pavlinic D."/>
            <person name="Benes V."/>
            <person name="Kopecky J."/>
        </authorList>
    </citation>
    <scope>NUCLEOTIDE SEQUENCE [LARGE SCALE GENOMIC DNA]</scope>
    <source>
        <strain evidence="1 2">15Tr583</strain>
    </source>
</reference>
<evidence type="ECO:0000313" key="2">
    <source>
        <dbReference type="Proteomes" id="UP000460272"/>
    </source>
</evidence>
<protein>
    <submittedName>
        <fullName evidence="1">Uncharacterized protein</fullName>
    </submittedName>
</protein>
<name>A0A6P2BMV1_9ACTN</name>
<evidence type="ECO:0000313" key="1">
    <source>
        <dbReference type="EMBL" id="TVY98969.1"/>
    </source>
</evidence>
<dbReference type="EMBL" id="RPFW01000016">
    <property type="protein sequence ID" value="TVY98969.1"/>
    <property type="molecule type" value="Genomic_DNA"/>
</dbReference>
<accession>A0A6P2BMV1</accession>
<gene>
    <name evidence="1" type="ORF">EAS64_42450</name>
</gene>
<keyword evidence="2" id="KW-1185">Reference proteome</keyword>
<dbReference type="Proteomes" id="UP000460272">
    <property type="component" value="Unassembled WGS sequence"/>
</dbReference>
<proteinExistence type="predicted"/>
<dbReference type="AlphaFoldDB" id="A0A6P2BMV1"/>
<organism evidence="1 2">
    <name type="scientific">Trebonia kvetii</name>
    <dbReference type="NCBI Taxonomy" id="2480626"/>
    <lineage>
        <taxon>Bacteria</taxon>
        <taxon>Bacillati</taxon>
        <taxon>Actinomycetota</taxon>
        <taxon>Actinomycetes</taxon>
        <taxon>Streptosporangiales</taxon>
        <taxon>Treboniaceae</taxon>
        <taxon>Trebonia</taxon>
    </lineage>
</organism>